<keyword evidence="1" id="KW-0472">Membrane</keyword>
<proteinExistence type="predicted"/>
<dbReference type="AlphaFoldDB" id="W5YVM5"/>
<keyword evidence="1" id="KW-1133">Transmembrane helix</keyword>
<feature type="transmembrane region" description="Helical" evidence="1">
    <location>
        <begin position="226"/>
        <end position="245"/>
    </location>
</feature>
<evidence type="ECO:0000313" key="2">
    <source>
        <dbReference type="EMBL" id="AHI33302.1"/>
    </source>
</evidence>
<evidence type="ECO:0000313" key="3">
    <source>
        <dbReference type="Proteomes" id="UP000035081"/>
    </source>
</evidence>
<dbReference type="Proteomes" id="UP000035081">
    <property type="component" value="Chromosome"/>
</dbReference>
<dbReference type="KEGG" id="msr:AU15_16495"/>
<feature type="transmembrane region" description="Helical" evidence="1">
    <location>
        <begin position="201"/>
        <end position="220"/>
    </location>
</feature>
<accession>W5YVM5</accession>
<feature type="transmembrane region" description="Helical" evidence="1">
    <location>
        <begin position="12"/>
        <end position="28"/>
    </location>
</feature>
<reference evidence="2 3" key="1">
    <citation type="journal article" date="2014" name="Genome Announc.">
        <title>Draft Genome Sequences of Marinobacter similis A3d10T and Marinobacter salarius R9SW1T.</title>
        <authorList>
            <person name="Ivanova E.P."/>
            <person name="Ng H.J."/>
            <person name="Webb H.K."/>
            <person name="Feng G."/>
            <person name="Oshima K."/>
            <person name="Hattori M."/>
            <person name="Ohkuma M."/>
            <person name="Sergeev A.F."/>
            <person name="Mikhailov V.V."/>
            <person name="Crawford R.J."/>
            <person name="Sawabe T."/>
        </authorList>
    </citation>
    <scope>NUCLEOTIDE SEQUENCE [LARGE SCALE GENOMIC DNA]</scope>
    <source>
        <strain evidence="3">A3d10 and R9SW1</strain>
    </source>
</reference>
<name>W5YVM5_9GAMM</name>
<dbReference type="HOGENOM" id="CLU_1080992_0_0_6"/>
<organism evidence="2 3">
    <name type="scientific">Marinobacter salarius</name>
    <dbReference type="NCBI Taxonomy" id="1420917"/>
    <lineage>
        <taxon>Bacteria</taxon>
        <taxon>Pseudomonadati</taxon>
        <taxon>Pseudomonadota</taxon>
        <taxon>Gammaproteobacteria</taxon>
        <taxon>Pseudomonadales</taxon>
        <taxon>Marinobacteraceae</taxon>
        <taxon>Marinobacter</taxon>
    </lineage>
</organism>
<evidence type="ECO:0000256" key="1">
    <source>
        <dbReference type="SAM" id="Phobius"/>
    </source>
</evidence>
<dbReference type="EMBL" id="CP007152">
    <property type="protein sequence ID" value="AHI33302.1"/>
    <property type="molecule type" value="Genomic_DNA"/>
</dbReference>
<sequence length="257" mass="28740">MSFLEIVQNQYLSILFGGLAGVGTAWLTQRVLNKRGVFSYFVNHQKLGMTADDAVFGSVAVTWNGNPIQHLYLSTIELKNESLNDYEEVFVKAFSNDTALLSERTQILDTPNMVFWSDRYQRKLTVAPGDQPSDYQKNLHSSEREYFLPVLNRGQRVQITYLNSGKTDAMPHIWLDVPIKGVKLKFRPPQNQVFGVPQPRAALVGGLIGLLVVFPLMILIDITWLSALLSLIYGVAVLVPGAYTLKAIRKVREAIGG</sequence>
<keyword evidence="1" id="KW-0812">Transmembrane</keyword>
<protein>
    <submittedName>
        <fullName evidence="2">Uncharacterized protein</fullName>
    </submittedName>
</protein>
<gene>
    <name evidence="2" type="ORF">AU15_16495</name>
</gene>